<accession>A0A1N7RZ48</accession>
<reference evidence="1 2" key="1">
    <citation type="submission" date="2016-12" db="EMBL/GenBank/DDBJ databases">
        <authorList>
            <person name="Song W.-J."/>
            <person name="Kurnit D.M."/>
        </authorList>
    </citation>
    <scope>NUCLEOTIDE SEQUENCE [LARGE SCALE GENOMIC DNA]</scope>
    <source>
        <strain evidence="1 2">STM7296</strain>
    </source>
</reference>
<sequence length="20" mass="2528">MWADFMQGFIDRQHYEILNL</sequence>
<dbReference type="AlphaFoldDB" id="A0A1N7RZ48"/>
<proteinExistence type="predicted"/>
<organism evidence="1 2">
    <name type="scientific">Paraburkholderia ribeironis</name>
    <dbReference type="NCBI Taxonomy" id="1247936"/>
    <lineage>
        <taxon>Bacteria</taxon>
        <taxon>Pseudomonadati</taxon>
        <taxon>Pseudomonadota</taxon>
        <taxon>Betaproteobacteria</taxon>
        <taxon>Burkholderiales</taxon>
        <taxon>Burkholderiaceae</taxon>
        <taxon>Paraburkholderia</taxon>
    </lineage>
</organism>
<evidence type="ECO:0000313" key="1">
    <source>
        <dbReference type="EMBL" id="SIT40410.1"/>
    </source>
</evidence>
<dbReference type="Proteomes" id="UP000187012">
    <property type="component" value="Unassembled WGS sequence"/>
</dbReference>
<dbReference type="EMBL" id="CYGX02000025">
    <property type="protein sequence ID" value="SIT40410.1"/>
    <property type="molecule type" value="Genomic_DNA"/>
</dbReference>
<name>A0A1N7RZ48_9BURK</name>
<protein>
    <submittedName>
        <fullName evidence="1">Uncharacterized protein</fullName>
    </submittedName>
</protein>
<evidence type="ECO:0000313" key="2">
    <source>
        <dbReference type="Proteomes" id="UP000187012"/>
    </source>
</evidence>
<keyword evidence="2" id="KW-1185">Reference proteome</keyword>
<gene>
    <name evidence="1" type="ORF">BN2475_250161</name>
</gene>